<feature type="region of interest" description="Disordered" evidence="1">
    <location>
        <begin position="143"/>
        <end position="167"/>
    </location>
</feature>
<dbReference type="Proteomes" id="UP000625711">
    <property type="component" value="Unassembled WGS sequence"/>
</dbReference>
<proteinExistence type="predicted"/>
<dbReference type="AlphaFoldDB" id="A0A834HUY4"/>
<feature type="compositionally biased region" description="Basic and acidic residues" evidence="1">
    <location>
        <begin position="145"/>
        <end position="165"/>
    </location>
</feature>
<evidence type="ECO:0000313" key="3">
    <source>
        <dbReference type="Proteomes" id="UP000625711"/>
    </source>
</evidence>
<gene>
    <name evidence="2" type="ORF">GWI33_017708</name>
</gene>
<keyword evidence="3" id="KW-1185">Reference proteome</keyword>
<evidence type="ECO:0000256" key="1">
    <source>
        <dbReference type="SAM" id="MobiDB-lite"/>
    </source>
</evidence>
<evidence type="ECO:0000313" key="2">
    <source>
        <dbReference type="EMBL" id="KAF7269252.1"/>
    </source>
</evidence>
<organism evidence="2 3">
    <name type="scientific">Rhynchophorus ferrugineus</name>
    <name type="common">Red palm weevil</name>
    <name type="synonym">Curculio ferrugineus</name>
    <dbReference type="NCBI Taxonomy" id="354439"/>
    <lineage>
        <taxon>Eukaryota</taxon>
        <taxon>Metazoa</taxon>
        <taxon>Ecdysozoa</taxon>
        <taxon>Arthropoda</taxon>
        <taxon>Hexapoda</taxon>
        <taxon>Insecta</taxon>
        <taxon>Pterygota</taxon>
        <taxon>Neoptera</taxon>
        <taxon>Endopterygota</taxon>
        <taxon>Coleoptera</taxon>
        <taxon>Polyphaga</taxon>
        <taxon>Cucujiformia</taxon>
        <taxon>Curculionidae</taxon>
        <taxon>Dryophthorinae</taxon>
        <taxon>Rhynchophorus</taxon>
    </lineage>
</organism>
<protein>
    <submittedName>
        <fullName evidence="2">Uncharacterized protein</fullName>
    </submittedName>
</protein>
<sequence length="186" mass="20428">MIYGRRAAPYIIRDTADGGAGRDDNAAVLSLSVPWRRSGAGTIKFPEFEFRRRAHDTNPEPTTRSGGFLLWGDSIVAPDRFRRPNPFDGSCRAPAGSKSRTALSPALSQMADCESHLTETTVIANNRRVGSRGAAATQMLLITGHKSDERPSGPSDENGRDREGNRQFLTDPWTCRWSLLHANGFI</sequence>
<name>A0A834HUY4_RHYFE</name>
<reference evidence="2" key="1">
    <citation type="submission" date="2020-08" db="EMBL/GenBank/DDBJ databases">
        <title>Genome sequencing and assembly of the red palm weevil Rhynchophorus ferrugineus.</title>
        <authorList>
            <person name="Dias G.B."/>
            <person name="Bergman C.M."/>
            <person name="Manee M."/>
        </authorList>
    </citation>
    <scope>NUCLEOTIDE SEQUENCE</scope>
    <source>
        <strain evidence="2">AA-2017</strain>
        <tissue evidence="2">Whole larva</tissue>
    </source>
</reference>
<comment type="caution">
    <text evidence="2">The sequence shown here is derived from an EMBL/GenBank/DDBJ whole genome shotgun (WGS) entry which is preliminary data.</text>
</comment>
<dbReference type="EMBL" id="JAACXV010014245">
    <property type="protein sequence ID" value="KAF7269252.1"/>
    <property type="molecule type" value="Genomic_DNA"/>
</dbReference>
<accession>A0A834HUY4</accession>